<feature type="non-terminal residue" evidence="2">
    <location>
        <position position="1"/>
    </location>
</feature>
<accession>A0A8J5I5C6</accession>
<sequence>AASALHGAPQTQTLSTTVAGSAVVVVKWSVQKWLQTEAAVAPTTAARTARAHSAVVNTATAEWGRHGATTTPTPSTMEESAPLLFSSLKKLTKRRPRKLSMSIQSIRQKK</sequence>
<evidence type="ECO:0000313" key="2">
    <source>
        <dbReference type="EMBL" id="KAG6947463.1"/>
    </source>
</evidence>
<evidence type="ECO:0000313" key="3">
    <source>
        <dbReference type="Proteomes" id="UP000709295"/>
    </source>
</evidence>
<reference evidence="2" key="1">
    <citation type="submission" date="2021-01" db="EMBL/GenBank/DDBJ databases">
        <title>Phytophthora aleatoria, a newly-described species from Pinus radiata is distinct from Phytophthora cactorum isolates based on comparative genomics.</title>
        <authorList>
            <person name="Mcdougal R."/>
            <person name="Panda P."/>
            <person name="Williams N."/>
            <person name="Studholme D.J."/>
        </authorList>
    </citation>
    <scope>NUCLEOTIDE SEQUENCE</scope>
    <source>
        <strain evidence="2">NZFS 4037</strain>
    </source>
</reference>
<evidence type="ECO:0000256" key="1">
    <source>
        <dbReference type="SAM" id="MobiDB-lite"/>
    </source>
</evidence>
<dbReference type="EMBL" id="JAENGY010001706">
    <property type="protein sequence ID" value="KAG6947463.1"/>
    <property type="molecule type" value="Genomic_DNA"/>
</dbReference>
<gene>
    <name evidence="2" type="ORF">JG688_00015549</name>
</gene>
<protein>
    <submittedName>
        <fullName evidence="2">Uncharacterized protein</fullName>
    </submittedName>
</protein>
<name>A0A8J5I5C6_9STRA</name>
<organism evidence="2 3">
    <name type="scientific">Phytophthora aleatoria</name>
    <dbReference type="NCBI Taxonomy" id="2496075"/>
    <lineage>
        <taxon>Eukaryota</taxon>
        <taxon>Sar</taxon>
        <taxon>Stramenopiles</taxon>
        <taxon>Oomycota</taxon>
        <taxon>Peronosporomycetes</taxon>
        <taxon>Peronosporales</taxon>
        <taxon>Peronosporaceae</taxon>
        <taxon>Phytophthora</taxon>
    </lineage>
</organism>
<proteinExistence type="predicted"/>
<dbReference type="AlphaFoldDB" id="A0A8J5I5C6"/>
<keyword evidence="3" id="KW-1185">Reference proteome</keyword>
<feature type="region of interest" description="Disordered" evidence="1">
    <location>
        <begin position="57"/>
        <end position="79"/>
    </location>
</feature>
<feature type="compositionally biased region" description="Low complexity" evidence="1">
    <location>
        <begin position="68"/>
        <end position="79"/>
    </location>
</feature>
<comment type="caution">
    <text evidence="2">The sequence shown here is derived from an EMBL/GenBank/DDBJ whole genome shotgun (WGS) entry which is preliminary data.</text>
</comment>
<dbReference type="Proteomes" id="UP000709295">
    <property type="component" value="Unassembled WGS sequence"/>
</dbReference>